<proteinExistence type="predicted"/>
<evidence type="ECO:0000313" key="1">
    <source>
        <dbReference type="EMBL" id="SUK44243.1"/>
    </source>
</evidence>
<reference evidence="1 2" key="1">
    <citation type="submission" date="2018-06" db="EMBL/GenBank/DDBJ databases">
        <authorList>
            <consortium name="Pathogen Informatics"/>
            <person name="Doyle S."/>
        </authorList>
    </citation>
    <scope>NUCLEOTIDE SEQUENCE [LARGE SCALE GENOMIC DNA]</scope>
    <source>
        <strain evidence="1 2">NCTC6133</strain>
    </source>
</reference>
<name>A0A380DSZ1_STAAU</name>
<sequence>MIIKNFNEATITADAVDKLKEFHKEIDNKLTVHEFNELLKFYQNVLLRIENETITEVDHRMSE</sequence>
<protein>
    <submittedName>
        <fullName evidence="1">Uncharacterized protein</fullName>
    </submittedName>
</protein>
<dbReference type="AlphaFoldDB" id="A0A380DSZ1"/>
<organism evidence="1 2">
    <name type="scientific">Staphylococcus aureus</name>
    <dbReference type="NCBI Taxonomy" id="1280"/>
    <lineage>
        <taxon>Bacteria</taxon>
        <taxon>Bacillati</taxon>
        <taxon>Bacillota</taxon>
        <taxon>Bacilli</taxon>
        <taxon>Bacillales</taxon>
        <taxon>Staphylococcaceae</taxon>
        <taxon>Staphylococcus</taxon>
    </lineage>
</organism>
<dbReference type="RefSeq" id="WP_000584491.1">
    <property type="nucleotide sequence ID" value="NZ_BAABSP010000004.1"/>
</dbReference>
<dbReference type="Proteomes" id="UP000255091">
    <property type="component" value="Unassembled WGS sequence"/>
</dbReference>
<accession>A0A380DSZ1</accession>
<gene>
    <name evidence="1" type="ORF">NCTC6133_01632</name>
</gene>
<evidence type="ECO:0000313" key="2">
    <source>
        <dbReference type="Proteomes" id="UP000255091"/>
    </source>
</evidence>
<dbReference type="EMBL" id="UHAP01000001">
    <property type="protein sequence ID" value="SUK44243.1"/>
    <property type="molecule type" value="Genomic_DNA"/>
</dbReference>